<dbReference type="Proteomes" id="UP000248423">
    <property type="component" value="Unassembled WGS sequence"/>
</dbReference>
<evidence type="ECO:0000313" key="3">
    <source>
        <dbReference type="Proteomes" id="UP000248423"/>
    </source>
</evidence>
<keyword evidence="1" id="KW-1133">Transmembrane helix</keyword>
<dbReference type="VEuPathDB" id="FungiDB:BO78DRAFT_116983"/>
<proteinExistence type="predicted"/>
<protein>
    <submittedName>
        <fullName evidence="2">Uncharacterized protein</fullName>
    </submittedName>
</protein>
<evidence type="ECO:0000313" key="2">
    <source>
        <dbReference type="EMBL" id="PYI06311.1"/>
    </source>
</evidence>
<sequence>MIHAHKCSPNSPSSDDPRAGIYFPIGFFSWVNDLLHMASSISNFQAPTLTTHMATGSTGSTANYIEEASSPGVRSDSTDPTFGQIRRPSTAQRRRWVTFIYPIRTSEVSCLPNLRRRNLEGLDHARRLLFTVERCSWSFLLFYCVLLFGIRFSGRARLTLLFNTHALACLSIDMPRG</sequence>
<gene>
    <name evidence="2" type="ORF">BO78DRAFT_116983</name>
</gene>
<keyword evidence="1" id="KW-0812">Transmembrane</keyword>
<name>A0A319E8Z8_ASPSB</name>
<evidence type="ECO:0000256" key="1">
    <source>
        <dbReference type="SAM" id="Phobius"/>
    </source>
</evidence>
<keyword evidence="3" id="KW-1185">Reference proteome</keyword>
<feature type="transmembrane region" description="Helical" evidence="1">
    <location>
        <begin position="136"/>
        <end position="154"/>
    </location>
</feature>
<accession>A0A319E8Z8</accession>
<organism evidence="2 3">
    <name type="scientific">Aspergillus sclerotiicarbonarius (strain CBS 121057 / IBT 28362)</name>
    <dbReference type="NCBI Taxonomy" id="1448318"/>
    <lineage>
        <taxon>Eukaryota</taxon>
        <taxon>Fungi</taxon>
        <taxon>Dikarya</taxon>
        <taxon>Ascomycota</taxon>
        <taxon>Pezizomycotina</taxon>
        <taxon>Eurotiomycetes</taxon>
        <taxon>Eurotiomycetidae</taxon>
        <taxon>Eurotiales</taxon>
        <taxon>Aspergillaceae</taxon>
        <taxon>Aspergillus</taxon>
        <taxon>Aspergillus subgen. Circumdati</taxon>
    </lineage>
</organism>
<keyword evidence="1" id="KW-0472">Membrane</keyword>
<reference evidence="2 3" key="1">
    <citation type="submission" date="2018-02" db="EMBL/GenBank/DDBJ databases">
        <title>The genomes of Aspergillus section Nigri reveals drivers in fungal speciation.</title>
        <authorList>
            <consortium name="DOE Joint Genome Institute"/>
            <person name="Vesth T.C."/>
            <person name="Nybo J."/>
            <person name="Theobald S."/>
            <person name="Brandl J."/>
            <person name="Frisvad J.C."/>
            <person name="Nielsen K.F."/>
            <person name="Lyhne E.K."/>
            <person name="Kogle M.E."/>
            <person name="Kuo A."/>
            <person name="Riley R."/>
            <person name="Clum A."/>
            <person name="Nolan M."/>
            <person name="Lipzen A."/>
            <person name="Salamov A."/>
            <person name="Henrissat B."/>
            <person name="Wiebenga A."/>
            <person name="De vries R.P."/>
            <person name="Grigoriev I.V."/>
            <person name="Mortensen U.H."/>
            <person name="Andersen M.R."/>
            <person name="Baker S.E."/>
        </authorList>
    </citation>
    <scope>NUCLEOTIDE SEQUENCE [LARGE SCALE GENOMIC DNA]</scope>
    <source>
        <strain evidence="2 3">CBS 121057</strain>
    </source>
</reference>
<dbReference type="AlphaFoldDB" id="A0A319E8Z8"/>
<dbReference type="EMBL" id="KZ826350">
    <property type="protein sequence ID" value="PYI06311.1"/>
    <property type="molecule type" value="Genomic_DNA"/>
</dbReference>